<dbReference type="Proteomes" id="UP001295684">
    <property type="component" value="Unassembled WGS sequence"/>
</dbReference>
<evidence type="ECO:0000313" key="2">
    <source>
        <dbReference type="EMBL" id="CAI2377773.1"/>
    </source>
</evidence>
<keyword evidence="1" id="KW-0175">Coiled coil</keyword>
<protein>
    <submittedName>
        <fullName evidence="2">Uncharacterized protein</fullName>
    </submittedName>
</protein>
<evidence type="ECO:0000313" key="3">
    <source>
        <dbReference type="Proteomes" id="UP001295684"/>
    </source>
</evidence>
<proteinExistence type="predicted"/>
<comment type="caution">
    <text evidence="2">The sequence shown here is derived from an EMBL/GenBank/DDBJ whole genome shotgun (WGS) entry which is preliminary data.</text>
</comment>
<accession>A0AAD1XRB1</accession>
<organism evidence="2 3">
    <name type="scientific">Euplotes crassus</name>
    <dbReference type="NCBI Taxonomy" id="5936"/>
    <lineage>
        <taxon>Eukaryota</taxon>
        <taxon>Sar</taxon>
        <taxon>Alveolata</taxon>
        <taxon>Ciliophora</taxon>
        <taxon>Intramacronucleata</taxon>
        <taxon>Spirotrichea</taxon>
        <taxon>Hypotrichia</taxon>
        <taxon>Euplotida</taxon>
        <taxon>Euplotidae</taxon>
        <taxon>Moneuplotes</taxon>
    </lineage>
</organism>
<dbReference type="EMBL" id="CAMPGE010019440">
    <property type="protein sequence ID" value="CAI2377773.1"/>
    <property type="molecule type" value="Genomic_DNA"/>
</dbReference>
<dbReference type="AlphaFoldDB" id="A0AAD1XRB1"/>
<keyword evidence="3" id="KW-1185">Reference proteome</keyword>
<name>A0AAD1XRB1_EUPCR</name>
<sequence length="658" mass="77464">MIPSHSIKVTRSCKRLKPRRGINLADLLNDLDIENKENSFENAPHIKKELFMVLDVVDPQFNFQNELSNSQLLIFGEGMMKVHFFNYTFKDPTNPRKKHSIKKQIRYFLKKMRAYVAPTDIDIINPTFWLNMNEAQMHGEGTESGDNIGMENLLRKIMEIEKFTLNFDLSNKDFSSFTRPLLTIEIKIQNSLSTFSPTNWWHLVFVLKSILFATGEESLEKIQKEELCEAELKEIKIDRLREMIQEKLQRMTRSNEMANRPIVDKKILIDINKGCLELFDDNKKFSNVDLDGLNASFLVYNSKETKFDVDFKKLLIQNEMDEKTDEYRWVLFPGLVESRRENIIHMLKIRIRDKLVVVKKAQWKVFDQFEIFLDTMTVKLTRNFYRKIQKFLLYKEEKKKRAENHSMQDDKKINMLMPSRDMNNLESIEEMKSYQNFDERLEFSADSSGTPGIVTYNPEEQKNMYDSSIDELSGESSDEDAIMESTTQAFRDMERRLAQMTPRETEKKPKKTILGDLGSAIAKPFKTVRNIKSREKKEKSTALPVFFRYFSINEICVVLTYKHSESSWLNTKNLRITIKPFIKNAKFMTFARMLAKYEKFCKKNLIKQLPSIIKQKILKISMNIEDDDDDINDLNPNSAEYKTKRAKNIIFGRYAELC</sequence>
<reference evidence="2" key="1">
    <citation type="submission" date="2023-07" db="EMBL/GenBank/DDBJ databases">
        <authorList>
            <consortium name="AG Swart"/>
            <person name="Singh M."/>
            <person name="Singh A."/>
            <person name="Seah K."/>
            <person name="Emmerich C."/>
        </authorList>
    </citation>
    <scope>NUCLEOTIDE SEQUENCE</scope>
    <source>
        <strain evidence="2">DP1</strain>
    </source>
</reference>
<feature type="coiled-coil region" evidence="1">
    <location>
        <begin position="230"/>
        <end position="257"/>
    </location>
</feature>
<gene>
    <name evidence="2" type="ORF">ECRASSUSDP1_LOCUS19162</name>
</gene>
<evidence type="ECO:0000256" key="1">
    <source>
        <dbReference type="SAM" id="Coils"/>
    </source>
</evidence>